<dbReference type="Proteomes" id="UP000011715">
    <property type="component" value="Unassembled WGS sequence"/>
</dbReference>
<feature type="compositionally biased region" description="Low complexity" evidence="1">
    <location>
        <begin position="156"/>
        <end position="173"/>
    </location>
</feature>
<proteinExistence type="predicted"/>
<evidence type="ECO:0000313" key="4">
    <source>
        <dbReference type="EMBL" id="KLU85158.1"/>
    </source>
</evidence>
<dbReference type="InterPro" id="IPR002889">
    <property type="entry name" value="WSC_carb-bd"/>
</dbReference>
<dbReference type="eggNOG" id="ENOG502RX20">
    <property type="taxonomic scope" value="Eukaryota"/>
</dbReference>
<feature type="compositionally biased region" description="Low complexity" evidence="1">
    <location>
        <begin position="133"/>
        <end position="148"/>
    </location>
</feature>
<evidence type="ECO:0000259" key="3">
    <source>
        <dbReference type="PROSITE" id="PS51212"/>
    </source>
</evidence>
<evidence type="ECO:0000256" key="1">
    <source>
        <dbReference type="SAM" id="MobiDB-lite"/>
    </source>
</evidence>
<reference evidence="4" key="2">
    <citation type="submission" date="2010-05" db="EMBL/GenBank/DDBJ databases">
        <title>The Genome Sequence of Magnaporthe poae strain ATCC 64411.</title>
        <authorList>
            <consortium name="The Broad Institute Genome Sequencing Platform"/>
            <consortium name="Broad Institute Genome Sequencing Center for Infectious Disease"/>
            <person name="Ma L.-J."/>
            <person name="Dead R."/>
            <person name="Young S."/>
            <person name="Zeng Q."/>
            <person name="Koehrsen M."/>
            <person name="Alvarado L."/>
            <person name="Berlin A."/>
            <person name="Chapman S.B."/>
            <person name="Chen Z."/>
            <person name="Freedman E."/>
            <person name="Gellesch M."/>
            <person name="Goldberg J."/>
            <person name="Griggs A."/>
            <person name="Gujja S."/>
            <person name="Heilman E.R."/>
            <person name="Heiman D."/>
            <person name="Hepburn T."/>
            <person name="Howarth C."/>
            <person name="Jen D."/>
            <person name="Larson L."/>
            <person name="Mehta T."/>
            <person name="Neiman D."/>
            <person name="Pearson M."/>
            <person name="Roberts A."/>
            <person name="Saif S."/>
            <person name="Shea T."/>
            <person name="Shenoy N."/>
            <person name="Sisk P."/>
            <person name="Stolte C."/>
            <person name="Sykes S."/>
            <person name="Walk T."/>
            <person name="White J."/>
            <person name="Yandava C."/>
            <person name="Haas B."/>
            <person name="Nusbaum C."/>
            <person name="Birren B."/>
        </authorList>
    </citation>
    <scope>NUCLEOTIDE SEQUENCE</scope>
    <source>
        <strain evidence="4">ATCC 64411</strain>
    </source>
</reference>
<dbReference type="EMBL" id="GL876968">
    <property type="protein sequence ID" value="KLU85158.1"/>
    <property type="molecule type" value="Genomic_DNA"/>
</dbReference>
<dbReference type="OMA" id="CACTNTI"/>
<gene>
    <name evidence="4" type="ORF">MAPG_04188</name>
</gene>
<feature type="domain" description="WSC" evidence="3">
    <location>
        <begin position="26"/>
        <end position="128"/>
    </location>
</feature>
<accession>A0A0C4DW20</accession>
<dbReference type="EnsemblFungi" id="MAPG_04188T0">
    <property type="protein sequence ID" value="MAPG_04188T0"/>
    <property type="gene ID" value="MAPG_04188"/>
</dbReference>
<evidence type="ECO:0000313" key="5">
    <source>
        <dbReference type="EnsemblFungi" id="MAPG_04188T0"/>
    </source>
</evidence>
<sequence>MHKPVAAQLLGAVSLLAATSLAQQVVVVPQGCMVINASTFGDITPIPLAADSSDGVNAPQPCADLCAGKSMTHAAVYAQFCACTNTIEPLEILGASSCNFTCQAPFQSESCGGSTEDGDPIYNVFSILRADNSTGTSSNTTTTTTLPTELPPTATPVPSSSNPTAATNTTSTSSPPPLVTDDGANRAAANVSVVTQTTTLPTCPTCTKNGAAAPTPTLTPVGIAPDCPPGGLCIFINIYFITTVVQAPDGLSLVTTATPTRSTVYYDPAQSTVTTIVEMGRTRVVLVPVTRVATISVAGNYSSSSSSSSVSVAAADVLPPLTTITNTAGDSSSQTNTAAAAELLPAAASSSLPASSSSSTAISFTPPPVVIQVANVTTTTPATPSATTDASGTVLIVTRLPDPVVASAATASVPSDRLLVLSWLGVLAGGAFLLL</sequence>
<keyword evidence="2" id="KW-0732">Signal</keyword>
<dbReference type="VEuPathDB" id="FungiDB:MAPG_04188"/>
<protein>
    <recommendedName>
        <fullName evidence="3">WSC domain-containing protein</fullName>
    </recommendedName>
</protein>
<dbReference type="STRING" id="644358.A0A0C4DW20"/>
<keyword evidence="6" id="KW-1185">Reference proteome</keyword>
<evidence type="ECO:0000256" key="2">
    <source>
        <dbReference type="SAM" id="SignalP"/>
    </source>
</evidence>
<name>A0A0C4DW20_MAGP6</name>
<feature type="region of interest" description="Disordered" evidence="1">
    <location>
        <begin position="133"/>
        <end position="183"/>
    </location>
</feature>
<dbReference type="OrthoDB" id="10478876at2759"/>
<organism evidence="5 6">
    <name type="scientific">Magnaporthiopsis poae (strain ATCC 64411 / 73-15)</name>
    <name type="common">Kentucky bluegrass fungus</name>
    <name type="synonym">Magnaporthe poae</name>
    <dbReference type="NCBI Taxonomy" id="644358"/>
    <lineage>
        <taxon>Eukaryota</taxon>
        <taxon>Fungi</taxon>
        <taxon>Dikarya</taxon>
        <taxon>Ascomycota</taxon>
        <taxon>Pezizomycotina</taxon>
        <taxon>Sordariomycetes</taxon>
        <taxon>Sordariomycetidae</taxon>
        <taxon>Magnaporthales</taxon>
        <taxon>Magnaporthaceae</taxon>
        <taxon>Magnaporthiopsis</taxon>
    </lineage>
</organism>
<dbReference type="EMBL" id="ADBL01000992">
    <property type="status" value="NOT_ANNOTATED_CDS"/>
    <property type="molecule type" value="Genomic_DNA"/>
</dbReference>
<reference evidence="5" key="5">
    <citation type="submission" date="2015-06" db="UniProtKB">
        <authorList>
            <consortium name="EnsemblFungi"/>
        </authorList>
    </citation>
    <scope>IDENTIFICATION</scope>
    <source>
        <strain evidence="5">ATCC 64411</strain>
    </source>
</reference>
<reference evidence="5" key="4">
    <citation type="journal article" date="2015" name="G3 (Bethesda)">
        <title>Genome sequences of three phytopathogenic species of the Magnaporthaceae family of fungi.</title>
        <authorList>
            <person name="Okagaki L.H."/>
            <person name="Nunes C.C."/>
            <person name="Sailsbery J."/>
            <person name="Clay B."/>
            <person name="Brown D."/>
            <person name="John T."/>
            <person name="Oh Y."/>
            <person name="Young N."/>
            <person name="Fitzgerald M."/>
            <person name="Haas B.J."/>
            <person name="Zeng Q."/>
            <person name="Young S."/>
            <person name="Adiconis X."/>
            <person name="Fan L."/>
            <person name="Levin J.Z."/>
            <person name="Mitchell T.K."/>
            <person name="Okubara P.A."/>
            <person name="Farman M.L."/>
            <person name="Kohn L.M."/>
            <person name="Birren B."/>
            <person name="Ma L.-J."/>
            <person name="Dean R.A."/>
        </authorList>
    </citation>
    <scope>NUCLEOTIDE SEQUENCE</scope>
    <source>
        <strain evidence="5">ATCC 64411 / 73-15</strain>
    </source>
</reference>
<feature type="chain" id="PRO_5009385367" description="WSC domain-containing protein" evidence="2">
    <location>
        <begin position="23"/>
        <end position="435"/>
    </location>
</feature>
<feature type="signal peptide" evidence="2">
    <location>
        <begin position="1"/>
        <end position="22"/>
    </location>
</feature>
<reference evidence="4" key="3">
    <citation type="submission" date="2011-03" db="EMBL/GenBank/DDBJ databases">
        <title>Annotation of Magnaporthe poae ATCC 64411.</title>
        <authorList>
            <person name="Ma L.-J."/>
            <person name="Dead R."/>
            <person name="Young S.K."/>
            <person name="Zeng Q."/>
            <person name="Gargeya S."/>
            <person name="Fitzgerald M."/>
            <person name="Haas B."/>
            <person name="Abouelleil A."/>
            <person name="Alvarado L."/>
            <person name="Arachchi H.M."/>
            <person name="Berlin A."/>
            <person name="Brown A."/>
            <person name="Chapman S.B."/>
            <person name="Chen Z."/>
            <person name="Dunbar C."/>
            <person name="Freedman E."/>
            <person name="Gearin G."/>
            <person name="Gellesch M."/>
            <person name="Goldberg J."/>
            <person name="Griggs A."/>
            <person name="Gujja S."/>
            <person name="Heiman D."/>
            <person name="Howarth C."/>
            <person name="Larson L."/>
            <person name="Lui A."/>
            <person name="MacDonald P.J.P."/>
            <person name="Mehta T."/>
            <person name="Montmayeur A."/>
            <person name="Murphy C."/>
            <person name="Neiman D."/>
            <person name="Pearson M."/>
            <person name="Priest M."/>
            <person name="Roberts A."/>
            <person name="Saif S."/>
            <person name="Shea T."/>
            <person name="Shenoy N."/>
            <person name="Sisk P."/>
            <person name="Stolte C."/>
            <person name="Sykes S."/>
            <person name="Yandava C."/>
            <person name="Wortman J."/>
            <person name="Nusbaum C."/>
            <person name="Birren B."/>
        </authorList>
    </citation>
    <scope>NUCLEOTIDE SEQUENCE</scope>
    <source>
        <strain evidence="4">ATCC 64411</strain>
    </source>
</reference>
<reference evidence="6" key="1">
    <citation type="submission" date="2010-05" db="EMBL/GenBank/DDBJ databases">
        <title>The genome sequence of Magnaporthe poae strain ATCC 64411.</title>
        <authorList>
            <person name="Ma L.-J."/>
            <person name="Dead R."/>
            <person name="Young S."/>
            <person name="Zeng Q."/>
            <person name="Koehrsen M."/>
            <person name="Alvarado L."/>
            <person name="Berlin A."/>
            <person name="Chapman S.B."/>
            <person name="Chen Z."/>
            <person name="Freedman E."/>
            <person name="Gellesch M."/>
            <person name="Goldberg J."/>
            <person name="Griggs A."/>
            <person name="Gujja S."/>
            <person name="Heilman E.R."/>
            <person name="Heiman D."/>
            <person name="Hepburn T."/>
            <person name="Howarth C."/>
            <person name="Jen D."/>
            <person name="Larson L."/>
            <person name="Mehta T."/>
            <person name="Neiman D."/>
            <person name="Pearson M."/>
            <person name="Roberts A."/>
            <person name="Saif S."/>
            <person name="Shea T."/>
            <person name="Shenoy N."/>
            <person name="Sisk P."/>
            <person name="Stolte C."/>
            <person name="Sykes S."/>
            <person name="Walk T."/>
            <person name="White J."/>
            <person name="Yandava C."/>
            <person name="Haas B."/>
            <person name="Nusbaum C."/>
            <person name="Birren B."/>
        </authorList>
    </citation>
    <scope>NUCLEOTIDE SEQUENCE [LARGE SCALE GENOMIC DNA]</scope>
    <source>
        <strain evidence="6">ATCC 64411 / 73-15</strain>
    </source>
</reference>
<dbReference type="AlphaFoldDB" id="A0A0C4DW20"/>
<evidence type="ECO:0000313" key="6">
    <source>
        <dbReference type="Proteomes" id="UP000011715"/>
    </source>
</evidence>
<dbReference type="PROSITE" id="PS51212">
    <property type="entry name" value="WSC"/>
    <property type="match status" value="1"/>
</dbReference>